<dbReference type="AlphaFoldDB" id="A0AAE0YPD8"/>
<dbReference type="Proteomes" id="UP001283361">
    <property type="component" value="Unassembled WGS sequence"/>
</dbReference>
<gene>
    <name evidence="2" type="ORF">RRG08_024430</name>
</gene>
<keyword evidence="3" id="KW-1185">Reference proteome</keyword>
<dbReference type="EMBL" id="JAWDGP010005718">
    <property type="protein sequence ID" value="KAK3753154.1"/>
    <property type="molecule type" value="Genomic_DNA"/>
</dbReference>
<reference evidence="2" key="1">
    <citation type="journal article" date="2023" name="G3 (Bethesda)">
        <title>A reference genome for the long-term kleptoplast-retaining sea slug Elysia crispata morphotype clarki.</title>
        <authorList>
            <person name="Eastman K.E."/>
            <person name="Pendleton A.L."/>
            <person name="Shaikh M.A."/>
            <person name="Suttiyut T."/>
            <person name="Ogas R."/>
            <person name="Tomko P."/>
            <person name="Gavelis G."/>
            <person name="Widhalm J.R."/>
            <person name="Wisecaver J.H."/>
        </authorList>
    </citation>
    <scope>NUCLEOTIDE SEQUENCE</scope>
    <source>
        <strain evidence="2">ECLA1</strain>
    </source>
</reference>
<evidence type="ECO:0000313" key="2">
    <source>
        <dbReference type="EMBL" id="KAK3753154.1"/>
    </source>
</evidence>
<feature type="region of interest" description="Disordered" evidence="1">
    <location>
        <begin position="46"/>
        <end position="70"/>
    </location>
</feature>
<name>A0AAE0YPD8_9GAST</name>
<organism evidence="2 3">
    <name type="scientific">Elysia crispata</name>
    <name type="common">lettuce slug</name>
    <dbReference type="NCBI Taxonomy" id="231223"/>
    <lineage>
        <taxon>Eukaryota</taxon>
        <taxon>Metazoa</taxon>
        <taxon>Spiralia</taxon>
        <taxon>Lophotrochozoa</taxon>
        <taxon>Mollusca</taxon>
        <taxon>Gastropoda</taxon>
        <taxon>Heterobranchia</taxon>
        <taxon>Euthyneura</taxon>
        <taxon>Panpulmonata</taxon>
        <taxon>Sacoglossa</taxon>
        <taxon>Placobranchoidea</taxon>
        <taxon>Plakobranchidae</taxon>
        <taxon>Elysia</taxon>
    </lineage>
</organism>
<evidence type="ECO:0000313" key="3">
    <source>
        <dbReference type="Proteomes" id="UP001283361"/>
    </source>
</evidence>
<evidence type="ECO:0000256" key="1">
    <source>
        <dbReference type="SAM" id="MobiDB-lite"/>
    </source>
</evidence>
<feature type="compositionally biased region" description="Basic and acidic residues" evidence="1">
    <location>
        <begin position="61"/>
        <end position="70"/>
    </location>
</feature>
<feature type="compositionally biased region" description="Polar residues" evidence="1">
    <location>
        <begin position="46"/>
        <end position="60"/>
    </location>
</feature>
<sequence>MEATVFSQPVSKHLVQVGYHSSHISLSAATALLALSRGVSDYDSKSYVQPSSGGVSGNRTRTAELSKIHK</sequence>
<comment type="caution">
    <text evidence="2">The sequence shown here is derived from an EMBL/GenBank/DDBJ whole genome shotgun (WGS) entry which is preliminary data.</text>
</comment>
<protein>
    <submittedName>
        <fullName evidence="2">Uncharacterized protein</fullName>
    </submittedName>
</protein>
<proteinExistence type="predicted"/>
<accession>A0AAE0YPD8</accession>